<dbReference type="SUPFAM" id="SSF69099">
    <property type="entry name" value="Ran-GTPase activating protein 1 (RanGAP1), C-terminal domain"/>
    <property type="match status" value="1"/>
</dbReference>
<evidence type="ECO:0000256" key="2">
    <source>
        <dbReference type="ARBA" id="ARBA00022468"/>
    </source>
</evidence>
<proteinExistence type="inferred from homology"/>
<dbReference type="PANTHER" id="PTHR24113">
    <property type="entry name" value="RAN GTPASE-ACTIVATING PROTEIN 1"/>
    <property type="match status" value="1"/>
</dbReference>
<feature type="region of interest" description="Disordered" evidence="8">
    <location>
        <begin position="347"/>
        <end position="405"/>
    </location>
</feature>
<keyword evidence="5" id="KW-0539">Nucleus</keyword>
<dbReference type="GO" id="GO:0005096">
    <property type="term" value="F:GTPase activator activity"/>
    <property type="evidence" value="ECO:0007669"/>
    <property type="project" value="UniProtKB-KW"/>
</dbReference>
<evidence type="ECO:0000313" key="11">
    <source>
        <dbReference type="Proteomes" id="UP000694701"/>
    </source>
</evidence>
<feature type="compositionally biased region" description="Acidic residues" evidence="8">
    <location>
        <begin position="355"/>
        <end position="385"/>
    </location>
</feature>
<feature type="domain" description="Ran-GTPase activating protein 1 C-terminal" evidence="9">
    <location>
        <begin position="378"/>
        <end position="496"/>
    </location>
</feature>
<comment type="similarity">
    <text evidence="6">Belongs to the RNA1 family.</text>
</comment>
<protein>
    <recommendedName>
        <fullName evidence="7">Ran GTPase-activating protein 1</fullName>
    </recommendedName>
</protein>
<dbReference type="Gene3D" id="3.80.10.10">
    <property type="entry name" value="Ribonuclease Inhibitor"/>
    <property type="match status" value="1"/>
</dbReference>
<dbReference type="SUPFAM" id="SSF52047">
    <property type="entry name" value="RNI-like"/>
    <property type="match status" value="1"/>
</dbReference>
<dbReference type="InterPro" id="IPR001611">
    <property type="entry name" value="Leu-rich_rpt"/>
</dbReference>
<evidence type="ECO:0000259" key="9">
    <source>
        <dbReference type="Pfam" id="PF07834"/>
    </source>
</evidence>
<reference evidence="10" key="1">
    <citation type="submission" date="2025-08" db="UniProtKB">
        <authorList>
            <consortium name="Ensembl"/>
        </authorList>
    </citation>
    <scope>IDENTIFICATION</scope>
</reference>
<evidence type="ECO:0000256" key="3">
    <source>
        <dbReference type="ARBA" id="ARBA00022614"/>
    </source>
</evidence>
<dbReference type="GO" id="GO:0005829">
    <property type="term" value="C:cytosol"/>
    <property type="evidence" value="ECO:0007669"/>
    <property type="project" value="TreeGrafter"/>
</dbReference>
<dbReference type="GO" id="GO:0031267">
    <property type="term" value="F:small GTPase binding"/>
    <property type="evidence" value="ECO:0007669"/>
    <property type="project" value="TreeGrafter"/>
</dbReference>
<name>A0A8C2ESN2_CYPCA</name>
<dbReference type="InterPro" id="IPR027038">
    <property type="entry name" value="RanGap"/>
</dbReference>
<dbReference type="InterPro" id="IPR032675">
    <property type="entry name" value="LRR_dom_sf"/>
</dbReference>
<dbReference type="FunFam" id="3.80.10.10:FF:000142">
    <property type="entry name" value="Ran GTPase activating protein 1"/>
    <property type="match status" value="1"/>
</dbReference>
<evidence type="ECO:0000256" key="4">
    <source>
        <dbReference type="ARBA" id="ARBA00022737"/>
    </source>
</evidence>
<dbReference type="CDD" id="cd00116">
    <property type="entry name" value="LRR_RI"/>
    <property type="match status" value="1"/>
</dbReference>
<keyword evidence="2" id="KW-0343">GTPase activation</keyword>
<keyword evidence="3" id="KW-0433">Leucine-rich repeat</keyword>
<evidence type="ECO:0000256" key="1">
    <source>
        <dbReference type="ARBA" id="ARBA00004123"/>
    </source>
</evidence>
<dbReference type="GO" id="GO:0005634">
    <property type="term" value="C:nucleus"/>
    <property type="evidence" value="ECO:0007669"/>
    <property type="project" value="UniProtKB-SubCell"/>
</dbReference>
<dbReference type="Pfam" id="PF13516">
    <property type="entry name" value="LRR_6"/>
    <property type="match status" value="2"/>
</dbReference>
<dbReference type="AlphaFoldDB" id="A0A8C2ESN2"/>
<keyword evidence="4" id="KW-0677">Repeat</keyword>
<dbReference type="Ensembl" id="ENSCCRT00020049368.1">
    <property type="protein sequence ID" value="ENSCCRP00020045268.1"/>
    <property type="gene ID" value="ENSCCRG00020020111.1"/>
</dbReference>
<evidence type="ECO:0000313" key="10">
    <source>
        <dbReference type="Ensembl" id="ENSCCRP00020045268.1"/>
    </source>
</evidence>
<dbReference type="GO" id="GO:0006913">
    <property type="term" value="P:nucleocytoplasmic transport"/>
    <property type="evidence" value="ECO:0007669"/>
    <property type="project" value="TreeGrafter"/>
</dbReference>
<organism evidence="10 11">
    <name type="scientific">Cyprinus carpio</name>
    <name type="common">Common carp</name>
    <dbReference type="NCBI Taxonomy" id="7962"/>
    <lineage>
        <taxon>Eukaryota</taxon>
        <taxon>Metazoa</taxon>
        <taxon>Chordata</taxon>
        <taxon>Craniata</taxon>
        <taxon>Vertebrata</taxon>
        <taxon>Euteleostomi</taxon>
        <taxon>Actinopterygii</taxon>
        <taxon>Neopterygii</taxon>
        <taxon>Teleostei</taxon>
        <taxon>Ostariophysi</taxon>
        <taxon>Cypriniformes</taxon>
        <taxon>Cyprinidae</taxon>
        <taxon>Cyprininae</taxon>
        <taxon>Cyprinus</taxon>
    </lineage>
</organism>
<dbReference type="GO" id="GO:0007165">
    <property type="term" value="P:signal transduction"/>
    <property type="evidence" value="ECO:0007669"/>
    <property type="project" value="InterPro"/>
</dbReference>
<dbReference type="GO" id="GO:0048471">
    <property type="term" value="C:perinuclear region of cytoplasm"/>
    <property type="evidence" value="ECO:0007669"/>
    <property type="project" value="TreeGrafter"/>
</dbReference>
<dbReference type="InterPro" id="IPR036720">
    <property type="entry name" value="RanGAP1_C_sf"/>
</dbReference>
<dbReference type="Proteomes" id="UP000694701">
    <property type="component" value="Unplaced"/>
</dbReference>
<evidence type="ECO:0000256" key="6">
    <source>
        <dbReference type="ARBA" id="ARBA00060740"/>
    </source>
</evidence>
<evidence type="ECO:0000256" key="7">
    <source>
        <dbReference type="ARBA" id="ARBA00074239"/>
    </source>
</evidence>
<dbReference type="Gene3D" id="1.25.40.200">
    <property type="entry name" value="Ran-GTPase activating protein 1, C-terminal domain"/>
    <property type="match status" value="1"/>
</dbReference>
<evidence type="ECO:0000256" key="5">
    <source>
        <dbReference type="ARBA" id="ARBA00023242"/>
    </source>
</evidence>
<dbReference type="SMART" id="SM00368">
    <property type="entry name" value="LRR_RI"/>
    <property type="match status" value="6"/>
</dbReference>
<evidence type="ECO:0000256" key="8">
    <source>
        <dbReference type="SAM" id="MobiDB-lite"/>
    </source>
</evidence>
<comment type="subcellular location">
    <subcellularLocation>
        <location evidence="1">Nucleus</location>
    </subcellularLocation>
</comment>
<dbReference type="PANTHER" id="PTHR24113:SF12">
    <property type="entry name" value="RAN GTPASE-ACTIVATING PROTEIN 1"/>
    <property type="match status" value="1"/>
</dbReference>
<accession>A0A8C2ESN2</accession>
<dbReference type="InterPro" id="IPR009109">
    <property type="entry name" value="Ran_GTPase_activating_1_C"/>
</dbReference>
<sequence length="547" mass="59938">MASDDVANLADSLAKTQVDEGELSYKGQGLKLDNAQSVEKMVRAIQEFDGLRALRLEGNTIGVEAAQTIAKALEKKSDLQCCHWSDMFTGRLRAEIPPALVSLGDALIMAGARLKVLDLSDNAFGPDGVKGIEKLLKSATCHTLQELRLNNCGMGIGGGKILAAALTVCHKESSALGAPLQLKVFIAGRNRLENDGATALAQAFQLIGSLEEVHMPQNGINYQGVTALATAMQHNPQLRVLNLNDNTFTKRGAIAMAQALKHLRNVQLINFGDCLVRSEGASAISETLREGLPILKELNLSFGEITKDAALEVARSVQHKDQLEKLDLNGIIIPFVSHVHMRMKERNSFSCHSDDEGEPEEDEDEEEDDDDDYEDVEEEEEEEGEKSELNQFSTPPSAPRTPDASTFLSFPSPDKLLRLGAKRSFLLQQQVDVLDASKTAEAFLKISSVCKEDDAEVKAAVLESIYAVLSKAFLTPSFQGLSFMSSLLVMLGLLKVQTFSLVCFRSNFMYTNYSVKSVCGTACYRTVFSNFLILQTTLFLKYKDQII</sequence>
<dbReference type="Pfam" id="PF07834">
    <property type="entry name" value="RanGAP1_C"/>
    <property type="match status" value="1"/>
</dbReference>